<evidence type="ECO:0000256" key="4">
    <source>
        <dbReference type="SAM" id="Phobius"/>
    </source>
</evidence>
<organism evidence="5 6">
    <name type="scientific">Hericium alpestre</name>
    <dbReference type="NCBI Taxonomy" id="135208"/>
    <lineage>
        <taxon>Eukaryota</taxon>
        <taxon>Fungi</taxon>
        <taxon>Dikarya</taxon>
        <taxon>Basidiomycota</taxon>
        <taxon>Agaricomycotina</taxon>
        <taxon>Agaricomycetes</taxon>
        <taxon>Russulales</taxon>
        <taxon>Hericiaceae</taxon>
        <taxon>Hericium</taxon>
    </lineage>
</organism>
<feature type="transmembrane region" description="Helical" evidence="4">
    <location>
        <begin position="123"/>
        <end position="143"/>
    </location>
</feature>
<dbReference type="PANTHER" id="PTHR11360:SF287">
    <property type="entry name" value="MFS MONOCARBOXYLATE TRANSPORTER"/>
    <property type="match status" value="1"/>
</dbReference>
<evidence type="ECO:0000313" key="6">
    <source>
        <dbReference type="Proteomes" id="UP000298061"/>
    </source>
</evidence>
<feature type="transmembrane region" description="Helical" evidence="4">
    <location>
        <begin position="354"/>
        <end position="375"/>
    </location>
</feature>
<sequence length="501" mass="53274">MTSKSQASLEAFELDVLPGTEFELGGTTGSAGRSTATNSTAHVHIHGELAEEEDVEESSQTTEGLRNESTLAPVDTGFSAMAFLVAAFVVEVLVWSFPFSYGIFLTFYLEDPRFASQPKSGTLLPLAGTLSSGVIYCTGPVIYPLLARFPQHRRLCLWIGGLLCSISLLAASYVTKVTAIVALQGVLYGIGGSMLYAPCIAFLSEWFVKRRGLANGIIFMGSAAGGLVLPFVLPPLLRAHGPSVTLRIFSIAIFVALLPTLPFIKPRLPVSKSRGPRRPAGRRAWFKDWTWWTLLLCNTVVGFGWFVPQLWLPTFAGALNLSSSSASTALAVLNGASALGPLILGFLSDRFSPWLLGVLTCVFASAATFVFWGVVGNVAPGLMVFGMAFGLLGGGWSTLWSGFLRIIAKDDPALATLLYGFLMLSRGLGNVLCSPITTTLSSFSGPTVSQTMYGVRAKSGYDVADGRFEKLIVYVGSCFAGAAIVGLAGWGGEKVRKVTTG</sequence>
<name>A0A4Z0A755_9AGAM</name>
<feature type="transmembrane region" description="Helical" evidence="4">
    <location>
        <begin position="285"/>
        <end position="306"/>
    </location>
</feature>
<evidence type="ECO:0008006" key="7">
    <source>
        <dbReference type="Google" id="ProtNLM"/>
    </source>
</evidence>
<evidence type="ECO:0000256" key="1">
    <source>
        <dbReference type="ARBA" id="ARBA00004141"/>
    </source>
</evidence>
<gene>
    <name evidence="5" type="ORF">EWM64_g1692</name>
</gene>
<dbReference type="GO" id="GO:0016020">
    <property type="term" value="C:membrane"/>
    <property type="evidence" value="ECO:0007669"/>
    <property type="project" value="UniProtKB-SubCell"/>
</dbReference>
<dbReference type="AlphaFoldDB" id="A0A4Z0A755"/>
<dbReference type="SUPFAM" id="SSF103473">
    <property type="entry name" value="MFS general substrate transporter"/>
    <property type="match status" value="1"/>
</dbReference>
<feature type="transmembrane region" description="Helical" evidence="4">
    <location>
        <begin position="326"/>
        <end position="347"/>
    </location>
</feature>
<dbReference type="Proteomes" id="UP000298061">
    <property type="component" value="Unassembled WGS sequence"/>
</dbReference>
<dbReference type="GO" id="GO:0022857">
    <property type="term" value="F:transmembrane transporter activity"/>
    <property type="evidence" value="ECO:0007669"/>
    <property type="project" value="InterPro"/>
</dbReference>
<feature type="transmembrane region" description="Helical" evidence="4">
    <location>
        <begin position="212"/>
        <end position="232"/>
    </location>
</feature>
<comment type="subcellular location">
    <subcellularLocation>
        <location evidence="1">Membrane</location>
        <topology evidence="1">Multi-pass membrane protein</topology>
    </subcellularLocation>
</comment>
<keyword evidence="4" id="KW-0472">Membrane</keyword>
<accession>A0A4Z0A755</accession>
<feature type="transmembrane region" description="Helical" evidence="4">
    <location>
        <begin position="180"/>
        <end position="203"/>
    </location>
</feature>
<protein>
    <recommendedName>
        <fullName evidence="7">Major facilitator superfamily (MFS) profile domain-containing protein</fullName>
    </recommendedName>
</protein>
<comment type="caution">
    <text evidence="5">The sequence shown here is derived from an EMBL/GenBank/DDBJ whole genome shotgun (WGS) entry which is preliminary data.</text>
</comment>
<feature type="transmembrane region" description="Helical" evidence="4">
    <location>
        <begin position="155"/>
        <end position="174"/>
    </location>
</feature>
<feature type="transmembrane region" description="Helical" evidence="4">
    <location>
        <begin position="471"/>
        <end position="490"/>
    </location>
</feature>
<dbReference type="Gene3D" id="1.20.1250.20">
    <property type="entry name" value="MFS general substrate transporter like domains"/>
    <property type="match status" value="2"/>
</dbReference>
<keyword evidence="4" id="KW-1133">Transmembrane helix</keyword>
<evidence type="ECO:0000256" key="2">
    <source>
        <dbReference type="ARBA" id="ARBA00006727"/>
    </source>
</evidence>
<evidence type="ECO:0000256" key="3">
    <source>
        <dbReference type="SAM" id="MobiDB-lite"/>
    </source>
</evidence>
<feature type="region of interest" description="Disordered" evidence="3">
    <location>
        <begin position="46"/>
        <end position="67"/>
    </location>
</feature>
<feature type="transmembrane region" description="Helical" evidence="4">
    <location>
        <begin position="244"/>
        <end position="264"/>
    </location>
</feature>
<proteinExistence type="inferred from homology"/>
<reference evidence="5 6" key="1">
    <citation type="submission" date="2019-02" db="EMBL/GenBank/DDBJ databases">
        <title>Genome sequencing of the rare red list fungi Hericium alpestre (H. flagellum).</title>
        <authorList>
            <person name="Buettner E."/>
            <person name="Kellner H."/>
        </authorList>
    </citation>
    <scope>NUCLEOTIDE SEQUENCE [LARGE SCALE GENOMIC DNA]</scope>
    <source>
        <strain evidence="5 6">DSM 108284</strain>
    </source>
</reference>
<keyword evidence="4" id="KW-0812">Transmembrane</keyword>
<feature type="transmembrane region" description="Helical" evidence="4">
    <location>
        <begin position="81"/>
        <end position="103"/>
    </location>
</feature>
<comment type="similarity">
    <text evidence="2">Belongs to the major facilitator superfamily. Monocarboxylate porter (TC 2.A.1.13) family.</text>
</comment>
<dbReference type="OrthoDB" id="2213137at2759"/>
<dbReference type="InterPro" id="IPR050327">
    <property type="entry name" value="Proton-linked_MCT"/>
</dbReference>
<dbReference type="EMBL" id="SFCI01000119">
    <property type="protein sequence ID" value="TFY82320.1"/>
    <property type="molecule type" value="Genomic_DNA"/>
</dbReference>
<feature type="transmembrane region" description="Helical" evidence="4">
    <location>
        <begin position="416"/>
        <end position="437"/>
    </location>
</feature>
<dbReference type="PANTHER" id="PTHR11360">
    <property type="entry name" value="MONOCARBOXYLATE TRANSPORTER"/>
    <property type="match status" value="1"/>
</dbReference>
<dbReference type="STRING" id="135208.A0A4Z0A755"/>
<evidence type="ECO:0000313" key="5">
    <source>
        <dbReference type="EMBL" id="TFY82320.1"/>
    </source>
</evidence>
<dbReference type="InterPro" id="IPR011701">
    <property type="entry name" value="MFS"/>
</dbReference>
<dbReference type="InterPro" id="IPR036259">
    <property type="entry name" value="MFS_trans_sf"/>
</dbReference>
<feature type="transmembrane region" description="Helical" evidence="4">
    <location>
        <begin position="381"/>
        <end position="404"/>
    </location>
</feature>
<keyword evidence="6" id="KW-1185">Reference proteome</keyword>
<dbReference type="Pfam" id="PF07690">
    <property type="entry name" value="MFS_1"/>
    <property type="match status" value="1"/>
</dbReference>